<evidence type="ECO:0000256" key="1">
    <source>
        <dbReference type="SAM" id="SignalP"/>
    </source>
</evidence>
<feature type="signal peptide" evidence="1">
    <location>
        <begin position="1"/>
        <end position="21"/>
    </location>
</feature>
<evidence type="ECO:0000313" key="2">
    <source>
        <dbReference type="EMBL" id="ATQ70205.1"/>
    </source>
</evidence>
<gene>
    <name evidence="2" type="ORF">CQW49_03175</name>
</gene>
<organism evidence="2 3">
    <name type="scientific">Methylosinus trichosporium (strain ATCC 35070 / NCIMB 11131 / UNIQEM 75 / OB3b)</name>
    <dbReference type="NCBI Taxonomy" id="595536"/>
    <lineage>
        <taxon>Bacteria</taxon>
        <taxon>Pseudomonadati</taxon>
        <taxon>Pseudomonadota</taxon>
        <taxon>Alphaproteobacteria</taxon>
        <taxon>Hyphomicrobiales</taxon>
        <taxon>Methylocystaceae</taxon>
        <taxon>Methylosinus</taxon>
    </lineage>
</organism>
<dbReference type="RefSeq" id="WP_003610982.1">
    <property type="nucleotide sequence ID" value="NZ_ADVE02000001.1"/>
</dbReference>
<dbReference type="KEGG" id="mtw:CQW49_03175"/>
<name>A0A2D2D5G3_METT3</name>
<protein>
    <submittedName>
        <fullName evidence="2">Uncharacterized protein</fullName>
    </submittedName>
</protein>
<sequence length="94" mass="10585">MRAFRAGLVMVIAAAAAPAAAQWDGFLVPDWTKRAETRTSHLLLGAPTAAPYSYYYRYPEPYPYVYAPRGCLVDAAMFDDWGIFRGYQRLRVAC</sequence>
<dbReference type="Proteomes" id="UP000230709">
    <property type="component" value="Chromosome"/>
</dbReference>
<evidence type="ECO:0000313" key="3">
    <source>
        <dbReference type="Proteomes" id="UP000230709"/>
    </source>
</evidence>
<proteinExistence type="predicted"/>
<dbReference type="EMBL" id="CP023737">
    <property type="protein sequence ID" value="ATQ70205.1"/>
    <property type="molecule type" value="Genomic_DNA"/>
</dbReference>
<reference evidence="3" key="1">
    <citation type="submission" date="2017-10" db="EMBL/GenBank/DDBJ databases">
        <title>Completed PacBio SMRT sequence of Methylosinus trichosporium OB3b reveals presence of a third large plasmid.</title>
        <authorList>
            <person name="Charles T.C."/>
            <person name="Lynch M.D.J."/>
            <person name="Heil J.R."/>
            <person name="Cheng J."/>
        </authorList>
    </citation>
    <scope>NUCLEOTIDE SEQUENCE [LARGE SCALE GENOMIC DNA]</scope>
    <source>
        <strain evidence="3">OB3b</strain>
    </source>
</reference>
<feature type="chain" id="PRO_5013897895" evidence="1">
    <location>
        <begin position="22"/>
        <end position="94"/>
    </location>
</feature>
<dbReference type="AlphaFoldDB" id="A0A2D2D5G3"/>
<accession>A0A2D2D5G3</accession>
<keyword evidence="1" id="KW-0732">Signal</keyword>
<keyword evidence="3" id="KW-1185">Reference proteome</keyword>